<name>A0ABV5AI29_9BACL</name>
<organism evidence="3 4">
    <name type="scientific">Alicyclobacillus fastidiosus</name>
    <dbReference type="NCBI Taxonomy" id="392011"/>
    <lineage>
        <taxon>Bacteria</taxon>
        <taxon>Bacillati</taxon>
        <taxon>Bacillota</taxon>
        <taxon>Bacilli</taxon>
        <taxon>Bacillales</taxon>
        <taxon>Alicyclobacillaceae</taxon>
        <taxon>Alicyclobacillus</taxon>
    </lineage>
</organism>
<dbReference type="GO" id="GO:0004722">
    <property type="term" value="F:protein serine/threonine phosphatase activity"/>
    <property type="evidence" value="ECO:0007669"/>
    <property type="project" value="UniProtKB-EC"/>
</dbReference>
<evidence type="ECO:0000259" key="2">
    <source>
        <dbReference type="SMART" id="SM00331"/>
    </source>
</evidence>
<dbReference type="Pfam" id="PF07228">
    <property type="entry name" value="SpoIIE"/>
    <property type="match status" value="1"/>
</dbReference>
<proteinExistence type="predicted"/>
<dbReference type="EMBL" id="JBDXSU010000015">
    <property type="protein sequence ID" value="MFB5191906.1"/>
    <property type="molecule type" value="Genomic_DNA"/>
</dbReference>
<protein>
    <submittedName>
        <fullName evidence="3">PP2C family protein-serine/threonine phosphatase</fullName>
        <ecNumber evidence="3">3.1.3.16</ecNumber>
    </submittedName>
</protein>
<dbReference type="PANTHER" id="PTHR43156">
    <property type="entry name" value="STAGE II SPORULATION PROTEIN E-RELATED"/>
    <property type="match status" value="1"/>
</dbReference>
<keyword evidence="1 3" id="KW-0378">Hydrolase</keyword>
<accession>A0ABV5AI29</accession>
<dbReference type="SMART" id="SM00331">
    <property type="entry name" value="PP2C_SIG"/>
    <property type="match status" value="1"/>
</dbReference>
<dbReference type="InterPro" id="IPR036457">
    <property type="entry name" value="PPM-type-like_dom_sf"/>
</dbReference>
<sequence length="268" mass="30671">MRTNELQHQFQKYLDTIEGSSDEVEAAETIQRMLLEDDIPACNQLSCRGMSLPALRLSGDYYDFIYDERNGRYWIFIGDVMGKGIPASLLMVMVRSTARVLTNYSKTPSELVCNLNNFLLKDMTRLRAFSTLFCGMFNVHSGDFLYTSAGHPSPILMRKNEKVAERLEVKGTVIGLLKDRQYRDYSVSLLAGDLLVLCTDGILEAMNTDKNAFGYERLKHSIEVHKDFDLHQLIKHITDDVRRFSKAYRRDDVTLVAVRREEGSTQTC</sequence>
<evidence type="ECO:0000256" key="1">
    <source>
        <dbReference type="ARBA" id="ARBA00022801"/>
    </source>
</evidence>
<dbReference type="Gene3D" id="3.60.40.10">
    <property type="entry name" value="PPM-type phosphatase domain"/>
    <property type="match status" value="1"/>
</dbReference>
<evidence type="ECO:0000313" key="4">
    <source>
        <dbReference type="Proteomes" id="UP001579974"/>
    </source>
</evidence>
<dbReference type="Proteomes" id="UP001579974">
    <property type="component" value="Unassembled WGS sequence"/>
</dbReference>
<dbReference type="InterPro" id="IPR052016">
    <property type="entry name" value="Bact_Sigma-Reg"/>
</dbReference>
<reference evidence="3 4" key="1">
    <citation type="journal article" date="2024" name="Int. J. Mol. Sci.">
        <title>Exploration of Alicyclobacillus spp. Genome in Search of Antibiotic Resistance.</title>
        <authorList>
            <person name="Bucka-Kolendo J."/>
            <person name="Kiousi D.E."/>
            <person name="Dekowska A."/>
            <person name="Mikolajczuk-Szczyrba A."/>
            <person name="Karadedos D.M."/>
            <person name="Michael P."/>
            <person name="Galanis A."/>
            <person name="Sokolowska B."/>
        </authorList>
    </citation>
    <scope>NUCLEOTIDE SEQUENCE [LARGE SCALE GENOMIC DNA]</scope>
    <source>
        <strain evidence="3 4">KKP 3000</strain>
    </source>
</reference>
<evidence type="ECO:0000313" key="3">
    <source>
        <dbReference type="EMBL" id="MFB5191906.1"/>
    </source>
</evidence>
<keyword evidence="4" id="KW-1185">Reference proteome</keyword>
<dbReference type="SUPFAM" id="SSF81606">
    <property type="entry name" value="PP2C-like"/>
    <property type="match status" value="1"/>
</dbReference>
<dbReference type="PANTHER" id="PTHR43156:SF2">
    <property type="entry name" value="STAGE II SPORULATION PROTEIN E"/>
    <property type="match status" value="1"/>
</dbReference>
<dbReference type="RefSeq" id="WP_275475019.1">
    <property type="nucleotide sequence ID" value="NZ_CP162940.1"/>
</dbReference>
<dbReference type="EC" id="3.1.3.16" evidence="3"/>
<feature type="domain" description="PPM-type phosphatase" evidence="2">
    <location>
        <begin position="42"/>
        <end position="260"/>
    </location>
</feature>
<gene>
    <name evidence="3" type="ORF">KKP3000_000694</name>
</gene>
<dbReference type="InterPro" id="IPR001932">
    <property type="entry name" value="PPM-type_phosphatase-like_dom"/>
</dbReference>
<comment type="caution">
    <text evidence="3">The sequence shown here is derived from an EMBL/GenBank/DDBJ whole genome shotgun (WGS) entry which is preliminary data.</text>
</comment>